<dbReference type="InterPro" id="IPR021109">
    <property type="entry name" value="Peptidase_aspartic_dom_sf"/>
</dbReference>
<proteinExistence type="predicted"/>
<reference evidence="3" key="2">
    <citation type="journal article" date="2020" name="Microorganisms">
        <title>Osmotic Adaptation and Compatible Solute Biosynthesis of Phototrophic Bacteria as Revealed from Genome Analyses.</title>
        <authorList>
            <person name="Imhoff J.F."/>
            <person name="Rahn T."/>
            <person name="Kunzel S."/>
            <person name="Keller A."/>
            <person name="Neulinger S.C."/>
        </authorList>
    </citation>
    <scope>NUCLEOTIDE SEQUENCE</scope>
    <source>
        <strain evidence="3">DSM 9154</strain>
    </source>
</reference>
<gene>
    <name evidence="3" type="ORF">CKO21_01460</name>
</gene>
<dbReference type="PANTHER" id="PTHR38037">
    <property type="entry name" value="ZN_PROTEASE DOMAIN-CONTAINING PROTEIN"/>
    <property type="match status" value="1"/>
</dbReference>
<dbReference type="RefSeq" id="WP_051431763.1">
    <property type="nucleotide sequence ID" value="NZ_NRRE01000008.1"/>
</dbReference>
<sequence>MKLLRTPLRPLTVLALMAGVLAGHNAAADEPRAIVGWKEKVRIPALDLTLASKNDTGAESASLHAENIEKFEKDGEDWVRFDVVISEDEEEKAEFEQETIRYEAPIQDTVLIKQKGEESNERYMIKLDLCMAHLHRTVEVNLADRSGFSTRMLLGREFLSGAALVDSSAEFTTDPKCIGPAVDAVDD</sequence>
<dbReference type="PANTHER" id="PTHR38037:SF2">
    <property type="entry name" value="ATP-DEPENDENT ZINC PROTEASE DOMAIN-CONTAINING PROTEIN-RELATED"/>
    <property type="match status" value="1"/>
</dbReference>
<dbReference type="AlphaFoldDB" id="A0A934QFF0"/>
<dbReference type="InterPro" id="IPR008503">
    <property type="entry name" value="Asp_endopeptidase"/>
</dbReference>
<evidence type="ECO:0000256" key="1">
    <source>
        <dbReference type="SAM" id="SignalP"/>
    </source>
</evidence>
<organism evidence="3 4">
    <name type="scientific">Rhodovibrio salinarum</name>
    <dbReference type="NCBI Taxonomy" id="1087"/>
    <lineage>
        <taxon>Bacteria</taxon>
        <taxon>Pseudomonadati</taxon>
        <taxon>Pseudomonadota</taxon>
        <taxon>Alphaproteobacteria</taxon>
        <taxon>Rhodospirillales</taxon>
        <taxon>Rhodovibrionaceae</taxon>
        <taxon>Rhodovibrio</taxon>
    </lineage>
</organism>
<dbReference type="Proteomes" id="UP000778970">
    <property type="component" value="Unassembled WGS sequence"/>
</dbReference>
<keyword evidence="4" id="KW-1185">Reference proteome</keyword>
<dbReference type="EMBL" id="NRRE01000008">
    <property type="protein sequence ID" value="MBK1695914.1"/>
    <property type="molecule type" value="Genomic_DNA"/>
</dbReference>
<dbReference type="SUPFAM" id="SSF50630">
    <property type="entry name" value="Acid proteases"/>
    <property type="match status" value="1"/>
</dbReference>
<dbReference type="Pfam" id="PF05618">
    <property type="entry name" value="Zn_protease"/>
    <property type="match status" value="1"/>
</dbReference>
<reference evidence="3" key="1">
    <citation type="submission" date="2017-08" db="EMBL/GenBank/DDBJ databases">
        <authorList>
            <person name="Imhoff J.F."/>
            <person name="Rahn T."/>
            <person name="Kuenzel S."/>
            <person name="Neulinger S.C."/>
        </authorList>
    </citation>
    <scope>NUCLEOTIDE SEQUENCE</scope>
    <source>
        <strain evidence="3">DSM 9154</strain>
    </source>
</reference>
<accession>A0A934QFF0</accession>
<name>A0A934QFF0_9PROT</name>
<feature type="domain" description="Retropepsin-like aspartic endopeptidase" evidence="2">
    <location>
        <begin position="34"/>
        <end position="174"/>
    </location>
</feature>
<evidence type="ECO:0000313" key="4">
    <source>
        <dbReference type="Proteomes" id="UP000778970"/>
    </source>
</evidence>
<evidence type="ECO:0000259" key="2">
    <source>
        <dbReference type="Pfam" id="PF05618"/>
    </source>
</evidence>
<evidence type="ECO:0000313" key="3">
    <source>
        <dbReference type="EMBL" id="MBK1695914.1"/>
    </source>
</evidence>
<protein>
    <recommendedName>
        <fullName evidence="2">Retropepsin-like aspartic endopeptidase domain-containing protein</fullName>
    </recommendedName>
</protein>
<feature type="signal peptide" evidence="1">
    <location>
        <begin position="1"/>
        <end position="22"/>
    </location>
</feature>
<keyword evidence="1" id="KW-0732">Signal</keyword>
<feature type="chain" id="PRO_5036829236" description="Retropepsin-like aspartic endopeptidase domain-containing protein" evidence="1">
    <location>
        <begin position="23"/>
        <end position="187"/>
    </location>
</feature>
<comment type="caution">
    <text evidence="3">The sequence shown here is derived from an EMBL/GenBank/DDBJ whole genome shotgun (WGS) entry which is preliminary data.</text>
</comment>
<dbReference type="Gene3D" id="2.40.70.10">
    <property type="entry name" value="Acid Proteases"/>
    <property type="match status" value="1"/>
</dbReference>